<feature type="region of interest" description="Disordered" evidence="1">
    <location>
        <begin position="203"/>
        <end position="255"/>
    </location>
</feature>
<dbReference type="RefSeq" id="XP_014671956.1">
    <property type="nucleotide sequence ID" value="XM_014816470.1"/>
</dbReference>
<feature type="compositionally biased region" description="Basic and acidic residues" evidence="1">
    <location>
        <begin position="363"/>
        <end position="382"/>
    </location>
</feature>
<sequence length="446" mass="50776">MPITKDLVSGLLSDWELDLQRRAKMGLEKKGRKPYNAKDEEWFDEDSLYTGVKLKVDKDGSIMCKRMEGSQKVIVKGIESPDKCSYSQSVYDMEGVLEVDKPAKIFDMKEFKRKVDDELSQPYHNKKKLQFLCFVSISFVVDTKTPLKTPCWLLILNISALDYLNDIMAVRKRHSSSHSGSLMDAKPYTRSVPDMSYRQSMELDRRRVAAPSPSNRDSIGESYTPPPSPPSPTPMSGSQYLEAPVNGMNGYSRQDRARHSIYDKPRSPHRSMMHIPMHMPYQEPIYVPTGYPSYGFPPFVGPRPEFRNVYRPEYMEPAEHYDMDEPSGHFSARPHSSAEVKRRGNGHQVFDLNGMDTLRSKMSERMRDDSETWHHNDRRDLESQLGTLPRNFGSPNRAHHLIMNGEVVGRSNGASGGTSSASGTLQRSSKKENGHHHPKSDIQADF</sequence>
<dbReference type="PROSITE" id="PS51076">
    <property type="entry name" value="MH2"/>
    <property type="match status" value="1"/>
</dbReference>
<accession>A0ABM1EID5</accession>
<feature type="region of interest" description="Disordered" evidence="1">
    <location>
        <begin position="408"/>
        <end position="446"/>
    </location>
</feature>
<dbReference type="InterPro" id="IPR017855">
    <property type="entry name" value="SMAD-like_dom_sf"/>
</dbReference>
<gene>
    <name evidence="4" type="primary">LOC106812265</name>
</gene>
<keyword evidence="3" id="KW-1185">Reference proteome</keyword>
<reference evidence="4" key="1">
    <citation type="submission" date="2025-08" db="UniProtKB">
        <authorList>
            <consortium name="RefSeq"/>
        </authorList>
    </citation>
    <scope>IDENTIFICATION</scope>
</reference>
<proteinExistence type="predicted"/>
<dbReference type="PANTHER" id="PTHR22742:SF2">
    <property type="entry name" value="EXPANSION, ISOFORM A-RELATED"/>
    <property type="match status" value="1"/>
</dbReference>
<dbReference type="GeneID" id="106812265"/>
<evidence type="ECO:0000313" key="3">
    <source>
        <dbReference type="Proteomes" id="UP000695022"/>
    </source>
</evidence>
<dbReference type="Proteomes" id="UP000695022">
    <property type="component" value="Unplaced"/>
</dbReference>
<evidence type="ECO:0000259" key="2">
    <source>
        <dbReference type="PROSITE" id="PS51076"/>
    </source>
</evidence>
<protein>
    <submittedName>
        <fullName evidence="4">Uncharacterized protein LOC106812265</fullName>
    </submittedName>
</protein>
<feature type="region of interest" description="Disordered" evidence="1">
    <location>
        <begin position="330"/>
        <end position="351"/>
    </location>
</feature>
<dbReference type="Gene3D" id="2.60.200.10">
    <property type="match status" value="1"/>
</dbReference>
<dbReference type="SUPFAM" id="SSF49879">
    <property type="entry name" value="SMAD/FHA domain"/>
    <property type="match status" value="1"/>
</dbReference>
<feature type="region of interest" description="Disordered" evidence="1">
    <location>
        <begin position="363"/>
        <end position="386"/>
    </location>
</feature>
<feature type="compositionally biased region" description="Pro residues" evidence="1">
    <location>
        <begin position="224"/>
        <end position="233"/>
    </location>
</feature>
<evidence type="ECO:0000313" key="4">
    <source>
        <dbReference type="RefSeq" id="XP_014671956.1"/>
    </source>
</evidence>
<dbReference type="Pfam" id="PF03166">
    <property type="entry name" value="MH2"/>
    <property type="match status" value="1"/>
</dbReference>
<dbReference type="InterPro" id="IPR001132">
    <property type="entry name" value="SMAD_dom_Dwarfin-type"/>
</dbReference>
<organism evidence="3 4">
    <name type="scientific">Priapulus caudatus</name>
    <name type="common">Priapulid worm</name>
    <dbReference type="NCBI Taxonomy" id="37621"/>
    <lineage>
        <taxon>Eukaryota</taxon>
        <taxon>Metazoa</taxon>
        <taxon>Ecdysozoa</taxon>
        <taxon>Scalidophora</taxon>
        <taxon>Priapulida</taxon>
        <taxon>Priapulimorpha</taxon>
        <taxon>Priapulimorphida</taxon>
        <taxon>Priapulidae</taxon>
        <taxon>Priapulus</taxon>
    </lineage>
</organism>
<dbReference type="PANTHER" id="PTHR22742">
    <property type="entry name" value="EXPANSION, ISOFORM A-RELATED"/>
    <property type="match status" value="1"/>
</dbReference>
<dbReference type="InterPro" id="IPR008984">
    <property type="entry name" value="SMAD_FHA_dom_sf"/>
</dbReference>
<name>A0ABM1EID5_PRICU</name>
<feature type="domain" description="MH2" evidence="2">
    <location>
        <begin position="1"/>
        <end position="179"/>
    </location>
</feature>
<evidence type="ECO:0000256" key="1">
    <source>
        <dbReference type="SAM" id="MobiDB-lite"/>
    </source>
</evidence>